<comment type="similarity">
    <text evidence="1">Belongs to the PrpD family.</text>
</comment>
<dbReference type="SUPFAM" id="SSF103378">
    <property type="entry name" value="2-methylcitrate dehydratase PrpD"/>
    <property type="match status" value="1"/>
</dbReference>
<name>A0A5M3X0G1_9ACTN</name>
<evidence type="ECO:0000259" key="2">
    <source>
        <dbReference type="Pfam" id="PF03972"/>
    </source>
</evidence>
<reference evidence="3 4" key="1">
    <citation type="submission" date="2019-10" db="EMBL/GenBank/DDBJ databases">
        <title>Whole genome shotgun sequence of Acrocarpospora macrocephala NBRC 16266.</title>
        <authorList>
            <person name="Ichikawa N."/>
            <person name="Kimura A."/>
            <person name="Kitahashi Y."/>
            <person name="Komaki H."/>
            <person name="Oguchi A."/>
        </authorList>
    </citation>
    <scope>NUCLEOTIDE SEQUENCE [LARGE SCALE GENOMIC DNA]</scope>
    <source>
        <strain evidence="3 4">NBRC 16266</strain>
    </source>
</reference>
<accession>A0A5M3X0G1</accession>
<feature type="domain" description="MmgE/PrpD N-terminal" evidence="2">
    <location>
        <begin position="17"/>
        <end position="237"/>
    </location>
</feature>
<dbReference type="InterPro" id="IPR042183">
    <property type="entry name" value="MmgE/PrpD_sf_1"/>
</dbReference>
<dbReference type="PANTHER" id="PTHR16943">
    <property type="entry name" value="2-METHYLCITRATE DEHYDRATASE-RELATED"/>
    <property type="match status" value="1"/>
</dbReference>
<comment type="caution">
    <text evidence="3">The sequence shown here is derived from an EMBL/GenBank/DDBJ whole genome shotgun (WGS) entry which is preliminary data.</text>
</comment>
<dbReference type="Gene3D" id="1.10.4100.10">
    <property type="entry name" value="2-methylcitrate dehydratase PrpD"/>
    <property type="match status" value="1"/>
</dbReference>
<proteinExistence type="inferred from homology"/>
<dbReference type="GO" id="GO:0016829">
    <property type="term" value="F:lyase activity"/>
    <property type="evidence" value="ECO:0007669"/>
    <property type="project" value="InterPro"/>
</dbReference>
<dbReference type="InterPro" id="IPR036148">
    <property type="entry name" value="MmgE/PrpD_sf"/>
</dbReference>
<keyword evidence="4" id="KW-1185">Reference proteome</keyword>
<sequence length="423" mass="42798">MSATRVLAEFVAGAAAGQDATVSLLDTLCAAIAGQATPFGAVVSALVEEDLGAGPVPVIGLDATVPAAWAAWASAGLAHASGMDDTACYGAAGAPVWSALLATAHREGRLEAAPMMDAFGVGVRAASALWRAGRYRQADRGFDGTSVFGGIAAAAACARLLGLSAEACAGALSIAASHAGGLVANVTGGARAAHAASAAHAGVLAASLAADGYAGAKDVFEARQGFGEAFFGRAGLERLADELDRPAVVKAGSVPGHADHQPVVRAVRSLLARAGADVPQAGDTFAANLVSAGADVLLVEVTGVPATSEGLSVDIPVTPEQELVSLRHTLTRLVTSRPEIVIGVNSRWHDSETLVRLRLSTGEELTATVGEEGATPDEVLAKWRLAEADPALPPAVRSRIGLVLDHWTERPLRVNDLFSATLG</sequence>
<dbReference type="Proteomes" id="UP000331127">
    <property type="component" value="Unassembled WGS sequence"/>
</dbReference>
<dbReference type="RefSeq" id="WP_170322784.1">
    <property type="nucleotide sequence ID" value="NZ_BAAAHL010000044.1"/>
</dbReference>
<protein>
    <recommendedName>
        <fullName evidence="2">MmgE/PrpD N-terminal domain-containing protein</fullName>
    </recommendedName>
</protein>
<dbReference type="Pfam" id="PF03972">
    <property type="entry name" value="MmgE_PrpD_N"/>
    <property type="match status" value="1"/>
</dbReference>
<evidence type="ECO:0000313" key="4">
    <source>
        <dbReference type="Proteomes" id="UP000331127"/>
    </source>
</evidence>
<dbReference type="PANTHER" id="PTHR16943:SF8">
    <property type="entry name" value="2-METHYLCITRATE DEHYDRATASE"/>
    <property type="match status" value="1"/>
</dbReference>
<dbReference type="InterPro" id="IPR045336">
    <property type="entry name" value="MmgE_PrpD_N"/>
</dbReference>
<dbReference type="InterPro" id="IPR005656">
    <property type="entry name" value="MmgE_PrpD"/>
</dbReference>
<evidence type="ECO:0000313" key="3">
    <source>
        <dbReference type="EMBL" id="GES13091.1"/>
    </source>
</evidence>
<evidence type="ECO:0000256" key="1">
    <source>
        <dbReference type="ARBA" id="ARBA00006174"/>
    </source>
</evidence>
<dbReference type="AlphaFoldDB" id="A0A5M3X0G1"/>
<dbReference type="EMBL" id="BLAE01000042">
    <property type="protein sequence ID" value="GES13091.1"/>
    <property type="molecule type" value="Genomic_DNA"/>
</dbReference>
<organism evidence="3 4">
    <name type="scientific">Acrocarpospora macrocephala</name>
    <dbReference type="NCBI Taxonomy" id="150177"/>
    <lineage>
        <taxon>Bacteria</taxon>
        <taxon>Bacillati</taxon>
        <taxon>Actinomycetota</taxon>
        <taxon>Actinomycetes</taxon>
        <taxon>Streptosporangiales</taxon>
        <taxon>Streptosporangiaceae</taxon>
        <taxon>Acrocarpospora</taxon>
    </lineage>
</organism>
<gene>
    <name evidence="3" type="ORF">Amac_066880</name>
</gene>